<dbReference type="EMBL" id="CP009451">
    <property type="protein sequence ID" value="AIR03243.1"/>
    <property type="molecule type" value="Genomic_DNA"/>
</dbReference>
<protein>
    <submittedName>
        <fullName evidence="4">AraC family transcriptional regulator</fullName>
    </submittedName>
</protein>
<dbReference type="Proteomes" id="UP000029481">
    <property type="component" value="Chromosome"/>
</dbReference>
<gene>
    <name evidence="4" type="ORF">JT31_00950</name>
</gene>
<dbReference type="PANTHER" id="PTHR43130:SF3">
    <property type="entry name" value="HTH-TYPE TRANSCRIPTIONAL REGULATOR RV1931C"/>
    <property type="match status" value="1"/>
</dbReference>
<organism evidence="4 5">
    <name type="scientific">Cedecea neteri</name>
    <dbReference type="NCBI Taxonomy" id="158822"/>
    <lineage>
        <taxon>Bacteria</taxon>
        <taxon>Pseudomonadati</taxon>
        <taxon>Pseudomonadota</taxon>
        <taxon>Gammaproteobacteria</taxon>
        <taxon>Enterobacterales</taxon>
        <taxon>Enterobacteriaceae</taxon>
        <taxon>Cedecea</taxon>
    </lineage>
</organism>
<dbReference type="Pfam" id="PF01965">
    <property type="entry name" value="DJ-1_PfpI"/>
    <property type="match status" value="1"/>
</dbReference>
<dbReference type="InterPro" id="IPR029062">
    <property type="entry name" value="Class_I_gatase-like"/>
</dbReference>
<dbReference type="GO" id="GO:0003700">
    <property type="term" value="F:DNA-binding transcription factor activity"/>
    <property type="evidence" value="ECO:0007669"/>
    <property type="project" value="InterPro"/>
</dbReference>
<dbReference type="SUPFAM" id="SSF46689">
    <property type="entry name" value="Homeodomain-like"/>
    <property type="match status" value="2"/>
</dbReference>
<dbReference type="OrthoDB" id="6057514at2"/>
<name>A0A089PTC6_9ENTR</name>
<dbReference type="InterPro" id="IPR002818">
    <property type="entry name" value="DJ-1/PfpI"/>
</dbReference>
<sequence length="317" mass="34510">MAHQILILAVPGVQLLDVSGPLDVFAEANRVLHREVYQSRIIALEAATVVASSGVKMLADDVLETAVSGRETTFLVAGAPDAADRTLSDKQRQIMTGLCEQSRRFGSVCTGALLLAQTGLLSGKKVTTHWSASSLLAARYPDTDVTADALYVMDGPLRTAAGVTSGLDLALRLVEEDLGREVAQEVAARLVMFFKRPVNQNHFIREQKTSLSGRSALQDLQRWTIANIAEVTTVRQMAAHIHLSVRHLTRLFHHELQVTPGDWLEAEKVAKARQLLESGKLPVKAIPAASGFSGVDTLRRAFVRRMGITPAAYKRIC</sequence>
<dbReference type="InterPro" id="IPR009057">
    <property type="entry name" value="Homeodomain-like_sf"/>
</dbReference>
<dbReference type="InterPro" id="IPR018060">
    <property type="entry name" value="HTH_AraC"/>
</dbReference>
<dbReference type="Pfam" id="PF12833">
    <property type="entry name" value="HTH_18"/>
    <property type="match status" value="1"/>
</dbReference>
<evidence type="ECO:0000313" key="4">
    <source>
        <dbReference type="EMBL" id="AIR03243.1"/>
    </source>
</evidence>
<evidence type="ECO:0000256" key="2">
    <source>
        <dbReference type="ARBA" id="ARBA00023163"/>
    </source>
</evidence>
<evidence type="ECO:0000256" key="1">
    <source>
        <dbReference type="ARBA" id="ARBA00023015"/>
    </source>
</evidence>
<keyword evidence="1" id="KW-0805">Transcription regulation</keyword>
<dbReference type="InterPro" id="IPR052158">
    <property type="entry name" value="INH-QAR"/>
</dbReference>
<keyword evidence="5" id="KW-1185">Reference proteome</keyword>
<dbReference type="PANTHER" id="PTHR43130">
    <property type="entry name" value="ARAC-FAMILY TRANSCRIPTIONAL REGULATOR"/>
    <property type="match status" value="1"/>
</dbReference>
<feature type="domain" description="HTH araC/xylS-type" evidence="3">
    <location>
        <begin position="218"/>
        <end position="316"/>
    </location>
</feature>
<dbReference type="RefSeq" id="WP_038472264.1">
    <property type="nucleotide sequence ID" value="NZ_CP009451.1"/>
</dbReference>
<dbReference type="GO" id="GO:0043565">
    <property type="term" value="F:sequence-specific DNA binding"/>
    <property type="evidence" value="ECO:0007669"/>
    <property type="project" value="InterPro"/>
</dbReference>
<dbReference type="SMART" id="SM00342">
    <property type="entry name" value="HTH_ARAC"/>
    <property type="match status" value="1"/>
</dbReference>
<dbReference type="Gene3D" id="1.10.10.60">
    <property type="entry name" value="Homeodomain-like"/>
    <property type="match status" value="1"/>
</dbReference>
<evidence type="ECO:0000313" key="5">
    <source>
        <dbReference type="Proteomes" id="UP000029481"/>
    </source>
</evidence>
<proteinExistence type="predicted"/>
<keyword evidence="2" id="KW-0804">Transcription</keyword>
<dbReference type="CDD" id="cd03137">
    <property type="entry name" value="GATase1_AraC_1"/>
    <property type="match status" value="1"/>
</dbReference>
<dbReference type="KEGG" id="cnt:JT31_00950"/>
<reference evidence="4 5" key="1">
    <citation type="submission" date="2014-09" db="EMBL/GenBank/DDBJ databases">
        <title>Cedecea neteri SSMD04 Genome Sequencing.</title>
        <authorList>
            <person name="Tan J.-Y."/>
        </authorList>
    </citation>
    <scope>NUCLEOTIDE SEQUENCE [LARGE SCALE GENOMIC DNA]</scope>
    <source>
        <strain evidence="4 5">SSMD04</strain>
    </source>
</reference>
<accession>A0A089PTC6</accession>
<dbReference type="Gene3D" id="3.40.50.880">
    <property type="match status" value="1"/>
</dbReference>
<dbReference type="AlphaFoldDB" id="A0A089PTC6"/>
<dbReference type="PROSITE" id="PS01124">
    <property type="entry name" value="HTH_ARAC_FAMILY_2"/>
    <property type="match status" value="1"/>
</dbReference>
<dbReference type="SUPFAM" id="SSF52317">
    <property type="entry name" value="Class I glutamine amidotransferase-like"/>
    <property type="match status" value="1"/>
</dbReference>
<evidence type="ECO:0000259" key="3">
    <source>
        <dbReference type="PROSITE" id="PS01124"/>
    </source>
</evidence>